<dbReference type="AlphaFoldDB" id="K9HLU4"/>
<evidence type="ECO:0000313" key="2">
    <source>
        <dbReference type="EMBL" id="EKV31318.1"/>
    </source>
</evidence>
<name>K9HLU4_9PROT</name>
<keyword evidence="1" id="KW-0812">Transmembrane</keyword>
<reference evidence="2 3" key="1">
    <citation type="journal article" date="2013" name="Genome Announc.">
        <title>Draft Genome Sequence of an Alphaproteobacterium, Caenispirillum salinarum AK4(T), Isolated from a Solar Saltern.</title>
        <authorList>
            <person name="Khatri I."/>
            <person name="Singh A."/>
            <person name="Korpole S."/>
            <person name="Pinnaka A.K."/>
            <person name="Subramanian S."/>
        </authorList>
    </citation>
    <scope>NUCLEOTIDE SEQUENCE [LARGE SCALE GENOMIC DNA]</scope>
    <source>
        <strain evidence="2 3">AK4</strain>
    </source>
</reference>
<dbReference type="Proteomes" id="UP000009881">
    <property type="component" value="Unassembled WGS sequence"/>
</dbReference>
<keyword evidence="1" id="KW-0472">Membrane</keyword>
<sequence>MLMMVLLLLLAAVWAGVFAIARLVAPTAVSALGASAFVAFLGGRVAAADYGLWWGDMLTAVAAAGILAFLAVTVRSRLRG</sequence>
<dbReference type="EMBL" id="ANHY01000006">
    <property type="protein sequence ID" value="EKV31318.1"/>
    <property type="molecule type" value="Genomic_DNA"/>
</dbReference>
<dbReference type="STRING" id="1238182.C882_3691"/>
<evidence type="ECO:0000313" key="3">
    <source>
        <dbReference type="Proteomes" id="UP000009881"/>
    </source>
</evidence>
<keyword evidence="1" id="KW-1133">Transmembrane helix</keyword>
<dbReference type="RefSeq" id="WP_009539799.1">
    <property type="nucleotide sequence ID" value="NZ_ANHY01000006.1"/>
</dbReference>
<evidence type="ECO:0000256" key="1">
    <source>
        <dbReference type="SAM" id="Phobius"/>
    </source>
</evidence>
<feature type="transmembrane region" description="Helical" evidence="1">
    <location>
        <begin position="52"/>
        <end position="74"/>
    </location>
</feature>
<comment type="caution">
    <text evidence="2">The sequence shown here is derived from an EMBL/GenBank/DDBJ whole genome shotgun (WGS) entry which is preliminary data.</text>
</comment>
<gene>
    <name evidence="2" type="ORF">C882_3691</name>
</gene>
<proteinExistence type="predicted"/>
<organism evidence="2 3">
    <name type="scientific">Caenispirillum salinarum AK4</name>
    <dbReference type="NCBI Taxonomy" id="1238182"/>
    <lineage>
        <taxon>Bacteria</taxon>
        <taxon>Pseudomonadati</taxon>
        <taxon>Pseudomonadota</taxon>
        <taxon>Alphaproteobacteria</taxon>
        <taxon>Rhodospirillales</taxon>
        <taxon>Novispirillaceae</taxon>
        <taxon>Caenispirillum</taxon>
    </lineage>
</organism>
<keyword evidence="3" id="KW-1185">Reference proteome</keyword>
<accession>K9HLU4</accession>
<protein>
    <submittedName>
        <fullName evidence="2">Uncharacterized protein</fullName>
    </submittedName>
</protein>